<dbReference type="Pfam" id="PF06348">
    <property type="entry name" value="DUF1059"/>
    <property type="match status" value="1"/>
</dbReference>
<dbReference type="Proteomes" id="UP000050320">
    <property type="component" value="Unassembled WGS sequence"/>
</dbReference>
<dbReference type="RefSeq" id="WP_048101987.1">
    <property type="nucleotide sequence ID" value="NZ_JBBYJF010000001.1"/>
</dbReference>
<dbReference type="GeneID" id="84221959"/>
<dbReference type="InterPro" id="IPR009409">
    <property type="entry name" value="DUF1059"/>
</dbReference>
<accession>A0A0Q0VRV2</accession>
<dbReference type="Proteomes" id="UP000050515">
    <property type="component" value="Unassembled WGS sequence"/>
</dbReference>
<reference evidence="2 3" key="2">
    <citation type="submission" date="2015-09" db="EMBL/GenBank/DDBJ databases">
        <title>Heavy metals and arsenic resistance mechanisms in polyextremophilic archaea of the family Ferroplasmaceae.</title>
        <authorList>
            <person name="Bulaev A.G."/>
            <person name="Kanygina A.V."/>
        </authorList>
    </citation>
    <scope>NUCLEOTIDE SEQUENCE [LARGE SCALE GENOMIC DNA]</scope>
    <source>
        <strain evidence="2 3">VT</strain>
    </source>
</reference>
<evidence type="ECO:0000313" key="4">
    <source>
        <dbReference type="Proteomes" id="UP000050515"/>
    </source>
</evidence>
<keyword evidence="3" id="KW-1185">Reference proteome</keyword>
<name>A0A0Q0VRV2_9ARCH</name>
<evidence type="ECO:0000313" key="1">
    <source>
        <dbReference type="EMBL" id="KPV45974.1"/>
    </source>
</evidence>
<comment type="caution">
    <text evidence="2">The sequence shown here is derived from an EMBL/GenBank/DDBJ whole genome shotgun (WGS) entry which is preliminary data.</text>
</comment>
<gene>
    <name evidence="2" type="ORF">AOG54_01540</name>
    <name evidence="1" type="ORF">SE19_07570</name>
</gene>
<dbReference type="PATRIC" id="fig|507754.4.peg.556"/>
<dbReference type="EMBL" id="LKBG01000264">
    <property type="protein sequence ID" value="KQB33971.1"/>
    <property type="molecule type" value="Genomic_DNA"/>
</dbReference>
<evidence type="ECO:0000313" key="3">
    <source>
        <dbReference type="Proteomes" id="UP000050320"/>
    </source>
</evidence>
<protein>
    <recommendedName>
        <fullName evidence="5">Small metal-binding protein</fullName>
    </recommendedName>
</protein>
<proteinExistence type="predicted"/>
<organism evidence="2 3">
    <name type="scientific">Acidiplasma aeolicum</name>
    <dbReference type="NCBI Taxonomy" id="507754"/>
    <lineage>
        <taxon>Archaea</taxon>
        <taxon>Methanobacteriati</taxon>
        <taxon>Thermoplasmatota</taxon>
        <taxon>Thermoplasmata</taxon>
        <taxon>Thermoplasmatales</taxon>
        <taxon>Ferroplasmaceae</taxon>
        <taxon>Acidiplasma</taxon>
    </lineage>
</organism>
<dbReference type="OrthoDB" id="9023at2157"/>
<evidence type="ECO:0008006" key="5">
    <source>
        <dbReference type="Google" id="ProtNLM"/>
    </source>
</evidence>
<reference evidence="1 4" key="1">
    <citation type="submission" date="2015-09" db="EMBL/GenBank/DDBJ databases">
        <title>Draft genome sequence of Acidiplasma aeolicum DSM 18409.</title>
        <authorList>
            <person name="Hemp J."/>
        </authorList>
    </citation>
    <scope>NUCLEOTIDE SEQUENCE [LARGE SCALE GENOMIC DNA]</scope>
    <source>
        <strain evidence="1 4">V</strain>
    </source>
</reference>
<dbReference type="AlphaFoldDB" id="A0A0Q0VRV2"/>
<evidence type="ECO:0000313" key="2">
    <source>
        <dbReference type="EMBL" id="KQB33971.1"/>
    </source>
</evidence>
<dbReference type="EMBL" id="LJCQ01000335">
    <property type="protein sequence ID" value="KPV45974.1"/>
    <property type="molecule type" value="Genomic_DNA"/>
</dbReference>
<sequence length="66" mass="8061">MTYYFKCRDLGWDCSFEHHAEKREDLYPRIRIHFHYAHATNEISDEMMKKIDSVITEGERRDDLPI</sequence>